<protein>
    <recommendedName>
        <fullName evidence="4">AAA+ ATPase domain-containing protein</fullName>
    </recommendedName>
</protein>
<dbReference type="Pfam" id="PF00004">
    <property type="entry name" value="AAA"/>
    <property type="match status" value="2"/>
</dbReference>
<dbReference type="InterPro" id="IPR041569">
    <property type="entry name" value="AAA_lid_3"/>
</dbReference>
<dbReference type="InterPro" id="IPR003959">
    <property type="entry name" value="ATPase_AAA_core"/>
</dbReference>
<evidence type="ECO:0000256" key="1">
    <source>
        <dbReference type="ARBA" id="ARBA00006914"/>
    </source>
</evidence>
<dbReference type="AlphaFoldDB" id="A0A2K6LEH0"/>
<dbReference type="STRING" id="61621.ENSRBIP00000021940"/>
<dbReference type="InterPro" id="IPR027417">
    <property type="entry name" value="P-loop_NTPase"/>
</dbReference>
<sequence length="190" mass="21205">MGIKPPKGVIVCGPPGTGKTLLAKAVANQTSASFLRVVDSELIRSGTKRCDSNSGGEREIQQTMLELELLNQLGRFDSREDVKVIMATKQIKTLDPGLIRPGRIDKKIEFHLPDEKTKKHIFQIHTSRMTLADDITLDDLIMAKDDLSSADIKTICTEAGLMALREYRMQITNEDFKKSEENCIPEGLYL</sequence>
<reference evidence="5" key="3">
    <citation type="submission" date="2025-09" db="UniProtKB">
        <authorList>
            <consortium name="Ensembl"/>
        </authorList>
    </citation>
    <scope>IDENTIFICATION</scope>
</reference>
<keyword evidence="2" id="KW-0547">Nucleotide-binding</keyword>
<evidence type="ECO:0000313" key="5">
    <source>
        <dbReference type="Ensembl" id="ENSRBIP00000021940.1"/>
    </source>
</evidence>
<name>A0A2K6LEH0_RHIBE</name>
<keyword evidence="3" id="KW-0067">ATP-binding</keyword>
<dbReference type="SMART" id="SM00382">
    <property type="entry name" value="AAA"/>
    <property type="match status" value="1"/>
</dbReference>
<dbReference type="Proteomes" id="UP000233180">
    <property type="component" value="Unassembled WGS sequence"/>
</dbReference>
<dbReference type="InterPro" id="IPR003593">
    <property type="entry name" value="AAA+_ATPase"/>
</dbReference>
<dbReference type="GO" id="GO:0016887">
    <property type="term" value="F:ATP hydrolysis activity"/>
    <property type="evidence" value="ECO:0007669"/>
    <property type="project" value="InterPro"/>
</dbReference>
<evidence type="ECO:0000256" key="3">
    <source>
        <dbReference type="ARBA" id="ARBA00022840"/>
    </source>
</evidence>
<dbReference type="FunFam" id="1.10.8.60:FF:000007">
    <property type="entry name" value="26S proteasome regulatory subunit 4"/>
    <property type="match status" value="1"/>
</dbReference>
<dbReference type="GO" id="GO:0005524">
    <property type="term" value="F:ATP binding"/>
    <property type="evidence" value="ECO:0007669"/>
    <property type="project" value="UniProtKB-KW"/>
</dbReference>
<feature type="domain" description="AAA+ ATPase" evidence="4">
    <location>
        <begin position="5"/>
        <end position="114"/>
    </location>
</feature>
<dbReference type="SUPFAM" id="SSF52540">
    <property type="entry name" value="P-loop containing nucleoside triphosphate hydrolases"/>
    <property type="match status" value="1"/>
</dbReference>
<evidence type="ECO:0000259" key="4">
    <source>
        <dbReference type="SMART" id="SM00382"/>
    </source>
</evidence>
<dbReference type="Gene3D" id="3.40.50.300">
    <property type="entry name" value="P-loop containing nucleotide triphosphate hydrolases"/>
    <property type="match status" value="2"/>
</dbReference>
<dbReference type="Ensembl" id="ENSRBIT00000045826.1">
    <property type="protein sequence ID" value="ENSRBIP00000021940.1"/>
    <property type="gene ID" value="ENSRBIG00000034921.1"/>
</dbReference>
<dbReference type="Pfam" id="PF17862">
    <property type="entry name" value="AAA_lid_3"/>
    <property type="match status" value="1"/>
</dbReference>
<reference evidence="5 6" key="1">
    <citation type="submission" date="2016-06" db="EMBL/GenBank/DDBJ databases">
        <title>Genome of Rhinopithecus bieti.</title>
        <authorList>
            <person name="Wu"/>
            <person name="C.-I. and Zhang"/>
            <person name="Y."/>
        </authorList>
    </citation>
    <scope>NUCLEOTIDE SEQUENCE</scope>
</reference>
<dbReference type="OMA" id="MKVINED"/>
<keyword evidence="6" id="KW-1185">Reference proteome</keyword>
<dbReference type="PANTHER" id="PTHR23073">
    <property type="entry name" value="26S PROTEASOME REGULATORY SUBUNIT"/>
    <property type="match status" value="1"/>
</dbReference>
<reference evidence="5" key="2">
    <citation type="submission" date="2025-08" db="UniProtKB">
        <authorList>
            <consortium name="Ensembl"/>
        </authorList>
    </citation>
    <scope>IDENTIFICATION</scope>
</reference>
<evidence type="ECO:0000256" key="2">
    <source>
        <dbReference type="ARBA" id="ARBA00022741"/>
    </source>
</evidence>
<dbReference type="InterPro" id="IPR050221">
    <property type="entry name" value="26S_Proteasome_ATPase"/>
</dbReference>
<dbReference type="GeneTree" id="ENSGT01020000230346"/>
<dbReference type="Gene3D" id="1.10.8.60">
    <property type="match status" value="1"/>
</dbReference>
<proteinExistence type="inferred from homology"/>
<comment type="similarity">
    <text evidence="1">Belongs to the AAA ATPase family.</text>
</comment>
<evidence type="ECO:0000313" key="6">
    <source>
        <dbReference type="Proteomes" id="UP000233180"/>
    </source>
</evidence>
<accession>A0A2K6LEH0</accession>
<organism evidence="5 6">
    <name type="scientific">Rhinopithecus bieti</name>
    <name type="common">Black snub-nosed monkey</name>
    <name type="synonym">Pygathrix bieti</name>
    <dbReference type="NCBI Taxonomy" id="61621"/>
    <lineage>
        <taxon>Eukaryota</taxon>
        <taxon>Metazoa</taxon>
        <taxon>Chordata</taxon>
        <taxon>Craniata</taxon>
        <taxon>Vertebrata</taxon>
        <taxon>Euteleostomi</taxon>
        <taxon>Mammalia</taxon>
        <taxon>Eutheria</taxon>
        <taxon>Euarchontoglires</taxon>
        <taxon>Primates</taxon>
        <taxon>Haplorrhini</taxon>
        <taxon>Catarrhini</taxon>
        <taxon>Cercopithecidae</taxon>
        <taxon>Colobinae</taxon>
        <taxon>Rhinopithecus</taxon>
    </lineage>
</organism>